<comment type="caution">
    <text evidence="1">The sequence shown here is derived from an EMBL/GenBank/DDBJ whole genome shotgun (WGS) entry which is preliminary data.</text>
</comment>
<name>A0ABU8YSE9_9CYAN</name>
<accession>A0ABU8YSE9</accession>
<gene>
    <name evidence="1" type="ORF">WMG39_20775</name>
</gene>
<dbReference type="RefSeq" id="WP_340523054.1">
    <property type="nucleotide sequence ID" value="NZ_JBBLXS010000328.1"/>
</dbReference>
<protein>
    <submittedName>
        <fullName evidence="1">Uncharacterized protein</fullName>
    </submittedName>
</protein>
<dbReference type="Proteomes" id="UP001384579">
    <property type="component" value="Unassembled WGS sequence"/>
</dbReference>
<organism evidence="1 2">
    <name type="scientific">Microcoleus anatoxicus PTRS2</name>
    <dbReference type="NCBI Taxonomy" id="2705321"/>
    <lineage>
        <taxon>Bacteria</taxon>
        <taxon>Bacillati</taxon>
        <taxon>Cyanobacteriota</taxon>
        <taxon>Cyanophyceae</taxon>
        <taxon>Oscillatoriophycideae</taxon>
        <taxon>Oscillatoriales</taxon>
        <taxon>Microcoleaceae</taxon>
        <taxon>Microcoleus</taxon>
        <taxon>Microcoleus anatoxicus</taxon>
    </lineage>
</organism>
<keyword evidence="2" id="KW-1185">Reference proteome</keyword>
<proteinExistence type="predicted"/>
<evidence type="ECO:0000313" key="2">
    <source>
        <dbReference type="Proteomes" id="UP001384579"/>
    </source>
</evidence>
<dbReference type="EMBL" id="JBBLXS010000328">
    <property type="protein sequence ID" value="MEK0187265.1"/>
    <property type="molecule type" value="Genomic_DNA"/>
</dbReference>
<sequence length="70" mass="7795">MGISPTLENLSLIIKPNCDRLFDQIELLIELAAFLEKLGGGGGLMRDTMFVDTVELTFFAPNVNIDCSFW</sequence>
<reference evidence="1 2" key="1">
    <citation type="journal article" date="2020" name="Harmful Algae">
        <title>Molecular and morphological characterization of a novel dihydroanatoxin-a producing Microcoleus species (cyanobacteria) from the Russian River, California, USA.</title>
        <authorList>
            <person name="Conklin K.Y."/>
            <person name="Stancheva R."/>
            <person name="Otten T.G."/>
            <person name="Fadness R."/>
            <person name="Boyer G.L."/>
            <person name="Read B."/>
            <person name="Zhang X."/>
            <person name="Sheath R.G."/>
        </authorList>
    </citation>
    <scope>NUCLEOTIDE SEQUENCE [LARGE SCALE GENOMIC DNA]</scope>
    <source>
        <strain evidence="1 2">PTRS2</strain>
    </source>
</reference>
<evidence type="ECO:0000313" key="1">
    <source>
        <dbReference type="EMBL" id="MEK0187265.1"/>
    </source>
</evidence>